<protein>
    <submittedName>
        <fullName evidence="2">Uncharacterized protein</fullName>
    </submittedName>
</protein>
<evidence type="ECO:0000313" key="3">
    <source>
        <dbReference type="Proteomes" id="UP000561726"/>
    </source>
</evidence>
<dbReference type="EMBL" id="JACHBQ010000001">
    <property type="protein sequence ID" value="MBB5641928.1"/>
    <property type="molecule type" value="Genomic_DNA"/>
</dbReference>
<name>A0A7W8ZXA6_9MICO</name>
<dbReference type="Proteomes" id="UP000561726">
    <property type="component" value="Unassembled WGS sequence"/>
</dbReference>
<feature type="region of interest" description="Disordered" evidence="1">
    <location>
        <begin position="203"/>
        <end position="269"/>
    </location>
</feature>
<accession>A0A7W8ZXA6</accession>
<gene>
    <name evidence="2" type="ORF">BJ997_002476</name>
</gene>
<reference evidence="2 3" key="1">
    <citation type="submission" date="2020-08" db="EMBL/GenBank/DDBJ databases">
        <title>Sequencing the genomes of 1000 actinobacteria strains.</title>
        <authorList>
            <person name="Klenk H.-P."/>
        </authorList>
    </citation>
    <scope>NUCLEOTIDE SEQUENCE [LARGE SCALE GENOMIC DNA]</scope>
    <source>
        <strain evidence="2 3">DSM 21065</strain>
    </source>
</reference>
<dbReference type="RefSeq" id="WP_152602249.1">
    <property type="nucleotide sequence ID" value="NZ_JACHBQ010000001.1"/>
</dbReference>
<evidence type="ECO:0000313" key="2">
    <source>
        <dbReference type="EMBL" id="MBB5641928.1"/>
    </source>
</evidence>
<feature type="region of interest" description="Disordered" evidence="1">
    <location>
        <begin position="92"/>
        <end position="181"/>
    </location>
</feature>
<evidence type="ECO:0000256" key="1">
    <source>
        <dbReference type="SAM" id="MobiDB-lite"/>
    </source>
</evidence>
<feature type="compositionally biased region" description="Polar residues" evidence="1">
    <location>
        <begin position="211"/>
        <end position="226"/>
    </location>
</feature>
<feature type="region of interest" description="Disordered" evidence="1">
    <location>
        <begin position="375"/>
        <end position="398"/>
    </location>
</feature>
<comment type="caution">
    <text evidence="2">The sequence shown here is derived from an EMBL/GenBank/DDBJ whole genome shotgun (WGS) entry which is preliminary data.</text>
</comment>
<dbReference type="AlphaFoldDB" id="A0A7W8ZXA6"/>
<proteinExistence type="predicted"/>
<sequence length="418" mass="43319">MLPRPRLLRRRLGAGLRALAGLVDSAPALGDALSPPLAHGGGRATDAVGLVDAPAGGPDPDLSWMSTVDGVPEHWLRRVREAGLHSQALAATVTPSPTPGLPVGDVAGHGARPGVGESPAPGAASRVRRPSARAVLRADARSARDVDAEPNATPQRVADHDRPPGLLSGANPEPDTVSPVESLRQWPLAPGIARLSIRPAATRPGAARGVSHSSDSPDLETATGSRDVTDRASAARPRPERAAAEQGSSRNGVAAPGRQPGASVVAEPGPATAPVARAAAEPRPVPVDGVHDRTSLLRRVRQPIRSDVAPALHLRGRDIAHRPVFVPAPTVRASIPAPAIASRAESPAHRSVEQVRQGLSPVALHSAWPARTAVAAASPHPWPELATARPTPQDRPNTEAVVRRIARARRLAVEESLV</sequence>
<feature type="compositionally biased region" description="Basic and acidic residues" evidence="1">
    <location>
        <begin position="136"/>
        <end position="147"/>
    </location>
</feature>
<organism evidence="2 3">
    <name type="scientific">Cryobacterium roopkundense</name>
    <dbReference type="NCBI Taxonomy" id="1001240"/>
    <lineage>
        <taxon>Bacteria</taxon>
        <taxon>Bacillati</taxon>
        <taxon>Actinomycetota</taxon>
        <taxon>Actinomycetes</taxon>
        <taxon>Micrococcales</taxon>
        <taxon>Microbacteriaceae</taxon>
        <taxon>Cryobacterium</taxon>
    </lineage>
</organism>